<accession>A0A1H1QF44</accession>
<evidence type="ECO:0000313" key="2">
    <source>
        <dbReference type="EMBL" id="SDS21907.1"/>
    </source>
</evidence>
<sequence length="264" mass="29271">MRWYRDRQPYSGLPSARTAIGDTGVVDIIGESFTSYGLGHRLMLILTAVGIVALIPFGRRLRGSVAETRISRAFGVALLTISTINLAIGLWPANFVLALSLPLHFSDALRFIAGYALLTRRPWAVAITYYWGLTLNPQALLTPTLTYNLAPWYDFTVYWAQHIGVMWAAVWLTWGLGLSPTWRDYRRSMIITVGWAALAFTVNVVARTDYGFLNGKPSGGSALDLLGPWPWYLASEAAAMIIIWALITWPWAVLSRRGTPASPP</sequence>
<feature type="transmembrane region" description="Helical" evidence="1">
    <location>
        <begin position="156"/>
        <end position="176"/>
    </location>
</feature>
<gene>
    <name evidence="2" type="ORF">SAMN04489812_1244</name>
</gene>
<dbReference type="InterPro" id="IPR011737">
    <property type="entry name" value="CHP02206_TP0381"/>
</dbReference>
<name>A0A1H1QF44_9ACTN</name>
<protein>
    <submittedName>
        <fullName evidence="2">Conserved hypothetical integral membrane protein TIGR02206</fullName>
    </submittedName>
</protein>
<feature type="transmembrane region" description="Helical" evidence="1">
    <location>
        <begin position="38"/>
        <end position="58"/>
    </location>
</feature>
<dbReference type="Proteomes" id="UP000199103">
    <property type="component" value="Chromosome I"/>
</dbReference>
<feature type="transmembrane region" description="Helical" evidence="1">
    <location>
        <begin position="188"/>
        <end position="206"/>
    </location>
</feature>
<dbReference type="NCBIfam" id="TIGR02206">
    <property type="entry name" value="intg_mem_TP0381"/>
    <property type="match status" value="1"/>
</dbReference>
<keyword evidence="1" id="KW-0812">Transmembrane</keyword>
<dbReference type="AlphaFoldDB" id="A0A1H1QF44"/>
<dbReference type="EMBL" id="LT629772">
    <property type="protein sequence ID" value="SDS21907.1"/>
    <property type="molecule type" value="Genomic_DNA"/>
</dbReference>
<proteinExistence type="predicted"/>
<organism evidence="2 3">
    <name type="scientific">Microlunatus soli</name>
    <dbReference type="NCBI Taxonomy" id="630515"/>
    <lineage>
        <taxon>Bacteria</taxon>
        <taxon>Bacillati</taxon>
        <taxon>Actinomycetota</taxon>
        <taxon>Actinomycetes</taxon>
        <taxon>Propionibacteriales</taxon>
        <taxon>Propionibacteriaceae</taxon>
        <taxon>Microlunatus</taxon>
    </lineage>
</organism>
<evidence type="ECO:0000256" key="1">
    <source>
        <dbReference type="SAM" id="Phobius"/>
    </source>
</evidence>
<evidence type="ECO:0000313" key="3">
    <source>
        <dbReference type="Proteomes" id="UP000199103"/>
    </source>
</evidence>
<reference evidence="2 3" key="1">
    <citation type="submission" date="2016-10" db="EMBL/GenBank/DDBJ databases">
        <authorList>
            <person name="de Groot N.N."/>
        </authorList>
    </citation>
    <scope>NUCLEOTIDE SEQUENCE [LARGE SCALE GENOMIC DNA]</scope>
    <source>
        <strain evidence="2 3">DSM 21800</strain>
    </source>
</reference>
<feature type="transmembrane region" description="Helical" evidence="1">
    <location>
        <begin position="70"/>
        <end position="91"/>
    </location>
</feature>
<feature type="transmembrane region" description="Helical" evidence="1">
    <location>
        <begin position="231"/>
        <end position="254"/>
    </location>
</feature>
<keyword evidence="1" id="KW-1133">Transmembrane helix</keyword>
<keyword evidence="1" id="KW-0472">Membrane</keyword>
<dbReference type="Pfam" id="PF14808">
    <property type="entry name" value="TMEM164"/>
    <property type="match status" value="1"/>
</dbReference>
<keyword evidence="3" id="KW-1185">Reference proteome</keyword>